<protein>
    <submittedName>
        <fullName evidence="7">Subtilase family protein</fullName>
    </submittedName>
</protein>
<dbReference type="GO" id="GO:0004252">
    <property type="term" value="F:serine-type endopeptidase activity"/>
    <property type="evidence" value="ECO:0007669"/>
    <property type="project" value="InterPro"/>
</dbReference>
<feature type="compositionally biased region" description="Low complexity" evidence="4">
    <location>
        <begin position="885"/>
        <end position="902"/>
    </location>
</feature>
<accession>A0A1H9MD93</accession>
<dbReference type="Gene3D" id="2.60.120.380">
    <property type="match status" value="1"/>
</dbReference>
<feature type="signal peptide" evidence="5">
    <location>
        <begin position="1"/>
        <end position="22"/>
    </location>
</feature>
<evidence type="ECO:0000256" key="5">
    <source>
        <dbReference type="SAM" id="SignalP"/>
    </source>
</evidence>
<feature type="chain" id="PRO_5011743747" evidence="5">
    <location>
        <begin position="23"/>
        <end position="927"/>
    </location>
</feature>
<evidence type="ECO:0000313" key="7">
    <source>
        <dbReference type="EMBL" id="SER21103.1"/>
    </source>
</evidence>
<reference evidence="8" key="1">
    <citation type="submission" date="2016-10" db="EMBL/GenBank/DDBJ databases">
        <authorList>
            <person name="Varghese N."/>
            <person name="Submissions S."/>
        </authorList>
    </citation>
    <scope>NUCLEOTIDE SEQUENCE [LARGE SCALE GENOMIC DNA]</scope>
    <source>
        <strain evidence="8">CGMCC 4.6856</strain>
    </source>
</reference>
<dbReference type="OrthoDB" id="9813435at2"/>
<feature type="domain" description="Peptidase S8/S53" evidence="6">
    <location>
        <begin position="659"/>
        <end position="702"/>
    </location>
</feature>
<organism evidence="7 8">
    <name type="scientific">Microlunatus flavus</name>
    <dbReference type="NCBI Taxonomy" id="1036181"/>
    <lineage>
        <taxon>Bacteria</taxon>
        <taxon>Bacillati</taxon>
        <taxon>Actinomycetota</taxon>
        <taxon>Actinomycetes</taxon>
        <taxon>Propionibacteriales</taxon>
        <taxon>Propionibacteriaceae</taxon>
        <taxon>Microlunatus</taxon>
    </lineage>
</organism>
<dbReference type="InterPro" id="IPR036852">
    <property type="entry name" value="Peptidase_S8/S53_dom_sf"/>
</dbReference>
<dbReference type="STRING" id="1036181.SAMN05421756_11049"/>
<keyword evidence="5" id="KW-0732">Signal</keyword>
<keyword evidence="8" id="KW-1185">Reference proteome</keyword>
<dbReference type="AlphaFoldDB" id="A0A1H9MD93"/>
<evidence type="ECO:0000256" key="2">
    <source>
        <dbReference type="ARBA" id="ARBA00022801"/>
    </source>
</evidence>
<dbReference type="Gene3D" id="3.40.50.200">
    <property type="entry name" value="Peptidase S8/S53 domain"/>
    <property type="match status" value="2"/>
</dbReference>
<dbReference type="InterPro" id="IPR000209">
    <property type="entry name" value="Peptidase_S8/S53_dom"/>
</dbReference>
<dbReference type="GO" id="GO:0006508">
    <property type="term" value="P:proteolysis"/>
    <property type="evidence" value="ECO:0007669"/>
    <property type="project" value="UniProtKB-KW"/>
</dbReference>
<evidence type="ECO:0000256" key="1">
    <source>
        <dbReference type="ARBA" id="ARBA00022670"/>
    </source>
</evidence>
<evidence type="ECO:0000256" key="3">
    <source>
        <dbReference type="ARBA" id="ARBA00022825"/>
    </source>
</evidence>
<feature type="region of interest" description="Disordered" evidence="4">
    <location>
        <begin position="859"/>
        <end position="905"/>
    </location>
</feature>
<evidence type="ECO:0000313" key="8">
    <source>
        <dbReference type="Proteomes" id="UP000198504"/>
    </source>
</evidence>
<dbReference type="Pfam" id="PF00082">
    <property type="entry name" value="Peptidase_S8"/>
    <property type="match status" value="1"/>
</dbReference>
<name>A0A1H9MD93_9ACTN</name>
<dbReference type="Proteomes" id="UP000198504">
    <property type="component" value="Unassembled WGS sequence"/>
</dbReference>
<evidence type="ECO:0000256" key="4">
    <source>
        <dbReference type="SAM" id="MobiDB-lite"/>
    </source>
</evidence>
<keyword evidence="1" id="KW-0645">Protease</keyword>
<dbReference type="PROSITE" id="PS00138">
    <property type="entry name" value="SUBTILASE_SER"/>
    <property type="match status" value="1"/>
</dbReference>
<dbReference type="EMBL" id="FOFA01000010">
    <property type="protein sequence ID" value="SER21103.1"/>
    <property type="molecule type" value="Genomic_DNA"/>
</dbReference>
<proteinExistence type="predicted"/>
<keyword evidence="2" id="KW-0378">Hydrolase</keyword>
<evidence type="ECO:0000259" key="6">
    <source>
        <dbReference type="Pfam" id="PF00082"/>
    </source>
</evidence>
<keyword evidence="3" id="KW-0720">Serine protease</keyword>
<dbReference type="RefSeq" id="WP_091185329.1">
    <property type="nucleotide sequence ID" value="NZ_FOFA01000010.1"/>
</dbReference>
<sequence length="927" mass="94598">MAGLAALAVGVTVVTVPTSTQAAPPPARPAKVDRSLGGGLGQLLAQQQGSTQGRAQRRAAGARADQAGLAIRDADGRVLVDLTPQAGTDRAAFRRAAERAGLDVRATDPDRGTLEGFVALDAVPALKALPGRGSLSAAVRPATRVGSATSQGVALQRVSQVNKRGLDGAGVTIGALSDSYDEATGTADGALLAVHAAQDVASGDLPGPGNPANPTPVAVLEDYRPGATDEGRAMLQIAHDVAPAARLCFATASTGPLGFAQNIRRLADPADACGADVIVDDVTYFDEPMFSDGPISDAIDDVAAAGVHYFTSAGNEGVDQAWASKVKLVSTEKALATSNIKLDGVDPALYSGGFQDLRNGAGVDVAQTVAIGAGGGLLNLQWDDPVDLDGPTLGDPYLTDEGIITAEDPTETFSFTATPDQLGTPVQIRTDGIPSGNTDLVLSVTAPDGTDLGTVDTGSSPEVLGTVLDQAGTYTVTVSGFADETGDFTVDVRPVLAPSAVTTDFNVLLFDADGTFLTEIADDNALTGRPQELANLAGAPEVQLVVARAGTGKPGATRLRTVLYGAVGFAEHSDPLAPATYGHAAARGATGVAAYDPFRPFLPEGFTSPGGSLRVLFDSAGRRLPKSQQTRRTPQVASADGGNTTFFYADSALDPDDQPNFFGTSAAAPHAAGIAALAVQRARSRDRSLSPAKLRSQLEDSTFAHDLDPTLAKGKVDGVTLTAEGAQSGESELLPGSMTDPDFFTLRNGSGKTVRSVTLDGRTASPTAPGEAGSSTSAGIVFDPRPYDPGQPRREVGFPFTVGGTDGGLDASGVSASYSRPNGTGQFGRMTLTFAKGLKKGQTLRFGVDRDLAVSGYGGSNEGNGADELGGGVLLPSGKTRSSGLSLTVRRTSGRSTTGQLRNKLGSGWSPVDGYGLVDAEEAVLGR</sequence>
<feature type="region of interest" description="Disordered" evidence="4">
    <location>
        <begin position="760"/>
        <end position="790"/>
    </location>
</feature>
<dbReference type="InterPro" id="IPR023828">
    <property type="entry name" value="Peptidase_S8_Ser-AS"/>
</dbReference>
<feature type="compositionally biased region" description="Gly residues" evidence="4">
    <location>
        <begin position="859"/>
        <end position="873"/>
    </location>
</feature>
<dbReference type="SUPFAM" id="SSF52743">
    <property type="entry name" value="Subtilisin-like"/>
    <property type="match status" value="1"/>
</dbReference>
<gene>
    <name evidence="7" type="ORF">SAMN05421756_11049</name>
</gene>